<keyword evidence="1" id="KW-0472">Membrane</keyword>
<dbReference type="SUPFAM" id="SSF81324">
    <property type="entry name" value="Voltage-gated potassium channels"/>
    <property type="match status" value="1"/>
</dbReference>
<sequence>MPLIKRLRKLIYHHFKDLKWQGLLLLLTVYILVNWLVLRIIGETALAGPDYLYWLLVTASTVGYGDLSPQTGAGKLYTALVIIPFGLGLFAMTVGKIAAFSAYQWRKGLMGLKDLNLRDHILVIGWDPERTPHLLRLLRIETEQHHQRTLCLCASADIENPMPGEIEFVRVSAYNEGAEMDRACIEQASRIIIDCARDDSTLAAALYSHSRNPDAHTIAYFRDEALARLLKHHCPNIECTPSVAVELMVKAAMDPGSSALHQQLLTAAEGMTQYAIRYPQGLPSLPIRQLFVPFKERYQATLIAVDVEADGQPEVNPELDLEIHAGSLIYYIAPQRIREFDWARLTSGQ</sequence>
<dbReference type="PANTHER" id="PTHR43833:SF9">
    <property type="entry name" value="POTASSIUM CHANNEL PROTEIN YUGO-RELATED"/>
    <property type="match status" value="1"/>
</dbReference>
<comment type="caution">
    <text evidence="3">The sequence shown here is derived from an EMBL/GenBank/DDBJ whole genome shotgun (WGS) entry which is preliminary data.</text>
</comment>
<keyword evidence="1" id="KW-1133">Transmembrane helix</keyword>
<dbReference type="InterPro" id="IPR036291">
    <property type="entry name" value="NAD(P)-bd_dom_sf"/>
</dbReference>
<organism evidence="3 4">
    <name type="scientific">Marinobacterium nitratireducens</name>
    <dbReference type="NCBI Taxonomy" id="518897"/>
    <lineage>
        <taxon>Bacteria</taxon>
        <taxon>Pseudomonadati</taxon>
        <taxon>Pseudomonadota</taxon>
        <taxon>Gammaproteobacteria</taxon>
        <taxon>Oceanospirillales</taxon>
        <taxon>Oceanospirillaceae</taxon>
        <taxon>Marinobacterium</taxon>
    </lineage>
</organism>
<name>A0A917ZHV6_9GAMM</name>
<dbReference type="AlphaFoldDB" id="A0A917ZHV6"/>
<dbReference type="PANTHER" id="PTHR43833">
    <property type="entry name" value="POTASSIUM CHANNEL PROTEIN 2-RELATED-RELATED"/>
    <property type="match status" value="1"/>
</dbReference>
<keyword evidence="3" id="KW-0407">Ion channel</keyword>
<dbReference type="SUPFAM" id="SSF51735">
    <property type="entry name" value="NAD(P)-binding Rossmann-fold domains"/>
    <property type="match status" value="1"/>
</dbReference>
<dbReference type="Proteomes" id="UP000599578">
    <property type="component" value="Unassembled WGS sequence"/>
</dbReference>
<dbReference type="InterPro" id="IPR013099">
    <property type="entry name" value="K_chnl_dom"/>
</dbReference>
<dbReference type="EMBL" id="BMLT01000006">
    <property type="protein sequence ID" value="GGO83271.1"/>
    <property type="molecule type" value="Genomic_DNA"/>
</dbReference>
<keyword evidence="3" id="KW-0813">Transport</keyword>
<dbReference type="Gene3D" id="1.10.287.70">
    <property type="match status" value="1"/>
</dbReference>
<evidence type="ECO:0000259" key="2">
    <source>
        <dbReference type="Pfam" id="PF07885"/>
    </source>
</evidence>
<feature type="domain" description="Potassium channel" evidence="2">
    <location>
        <begin position="27"/>
        <end position="100"/>
    </location>
</feature>
<gene>
    <name evidence="3" type="ORF">GCM10011348_26640</name>
</gene>
<dbReference type="Gene3D" id="3.40.50.720">
    <property type="entry name" value="NAD(P)-binding Rossmann-like Domain"/>
    <property type="match status" value="1"/>
</dbReference>
<keyword evidence="4" id="KW-1185">Reference proteome</keyword>
<feature type="transmembrane region" description="Helical" evidence="1">
    <location>
        <begin position="76"/>
        <end position="103"/>
    </location>
</feature>
<dbReference type="Pfam" id="PF07885">
    <property type="entry name" value="Ion_trans_2"/>
    <property type="match status" value="1"/>
</dbReference>
<evidence type="ECO:0000256" key="1">
    <source>
        <dbReference type="SAM" id="Phobius"/>
    </source>
</evidence>
<evidence type="ECO:0000313" key="3">
    <source>
        <dbReference type="EMBL" id="GGO83271.1"/>
    </source>
</evidence>
<evidence type="ECO:0000313" key="4">
    <source>
        <dbReference type="Proteomes" id="UP000599578"/>
    </source>
</evidence>
<dbReference type="RefSeq" id="WP_188861106.1">
    <property type="nucleotide sequence ID" value="NZ_BMLT01000006.1"/>
</dbReference>
<keyword evidence="1" id="KW-0812">Transmembrane</keyword>
<accession>A0A917ZHV6</accession>
<protein>
    <submittedName>
        <fullName evidence="3">Potassium channel protein</fullName>
    </submittedName>
</protein>
<keyword evidence="3" id="KW-0406">Ion transport</keyword>
<reference evidence="3 4" key="1">
    <citation type="journal article" date="2014" name="Int. J. Syst. Evol. Microbiol.">
        <title>Complete genome sequence of Corynebacterium casei LMG S-19264T (=DSM 44701T), isolated from a smear-ripened cheese.</title>
        <authorList>
            <consortium name="US DOE Joint Genome Institute (JGI-PGF)"/>
            <person name="Walter F."/>
            <person name="Albersmeier A."/>
            <person name="Kalinowski J."/>
            <person name="Ruckert C."/>
        </authorList>
    </citation>
    <scope>NUCLEOTIDE SEQUENCE [LARGE SCALE GENOMIC DNA]</scope>
    <source>
        <strain evidence="3 4">CGMCC 1.7286</strain>
    </source>
</reference>
<dbReference type="InterPro" id="IPR050721">
    <property type="entry name" value="Trk_Ktr_HKT_K-transport"/>
</dbReference>
<proteinExistence type="predicted"/>
<dbReference type="GO" id="GO:0034220">
    <property type="term" value="P:monoatomic ion transmembrane transport"/>
    <property type="evidence" value="ECO:0007669"/>
    <property type="project" value="UniProtKB-KW"/>
</dbReference>
<feature type="transmembrane region" description="Helical" evidence="1">
    <location>
        <begin position="20"/>
        <end position="41"/>
    </location>
</feature>